<dbReference type="EMBL" id="BSYK01000001">
    <property type="protein sequence ID" value="GMG76315.1"/>
    <property type="molecule type" value="Genomic_DNA"/>
</dbReference>
<evidence type="ECO:0000313" key="2">
    <source>
        <dbReference type="Proteomes" id="UP001165240"/>
    </source>
</evidence>
<sequence>MFQLVRNDSKLSHAKKAKHTLSLHIVNHFTSSDKPFPFFPDGFLPKSLLKFCINELKAGKKEAADTVTER</sequence>
<reference evidence="1" key="1">
    <citation type="journal article" date="2024" name="Appl Microbiol">
        <title>Effect of kuratsuki Bacillus and Priestia on Taste of Sake.</title>
        <authorList>
            <person name="Kobayashi K."/>
            <person name="Nishida H."/>
        </authorList>
    </citation>
    <scope>NUCLEOTIDE SEQUENCE</scope>
    <source>
        <strain evidence="1">B-12</strain>
    </source>
</reference>
<comment type="caution">
    <text evidence="1">The sequence shown here is derived from an EMBL/GenBank/DDBJ whole genome shotgun (WGS) entry which is preliminary data.</text>
</comment>
<proteinExistence type="predicted"/>
<protein>
    <submittedName>
        <fullName evidence="1">Uncharacterized protein</fullName>
    </submittedName>
</protein>
<gene>
    <name evidence="1" type="ORF">ShirakiTB12_47830</name>
</gene>
<dbReference type="AlphaFoldDB" id="A0AAX6BRF4"/>
<evidence type="ECO:0000313" key="1">
    <source>
        <dbReference type="EMBL" id="GMG76315.1"/>
    </source>
</evidence>
<accession>A0AAX6BRF4</accession>
<organism evidence="1 2">
    <name type="scientific">Priestia megaterium</name>
    <name type="common">Bacillus megaterium</name>
    <dbReference type="NCBI Taxonomy" id="1404"/>
    <lineage>
        <taxon>Bacteria</taxon>
        <taxon>Bacillati</taxon>
        <taxon>Bacillota</taxon>
        <taxon>Bacilli</taxon>
        <taxon>Bacillales</taxon>
        <taxon>Bacillaceae</taxon>
        <taxon>Priestia</taxon>
    </lineage>
</organism>
<dbReference type="RefSeq" id="WP_154974310.1">
    <property type="nucleotide sequence ID" value="NZ_JBALLF010000145.1"/>
</dbReference>
<dbReference type="Proteomes" id="UP001165240">
    <property type="component" value="Unassembled WGS sequence"/>
</dbReference>
<name>A0AAX6BRF4_PRIMG</name>